<dbReference type="HGNC" id="HGNC:17012">
    <property type="gene designation" value="CEP43"/>
</dbReference>
<keyword evidence="6 7" id="KW-1267">Proteomics identification</keyword>
<accession>A0A994J7S5</accession>
<dbReference type="EMBL" id="AL121935">
    <property type="status" value="NOT_ANNOTATED_CDS"/>
    <property type="molecule type" value="Genomic_DNA"/>
</dbReference>
<sequence>MAATAAAVVAEEDTELRDLLVQTLENSGVLNRIKAELRAAVFLALEEQEKVENKTPLVNESLKKFLNTKDAARSRRSREFSPRFRYN</sequence>
<evidence type="ECO:0007829" key="7">
    <source>
        <dbReference type="ProteomicsDB" id="A0A994J7S5"/>
    </source>
</evidence>
<dbReference type="OpenTargets" id="ENSG00000213066"/>
<keyword evidence="1" id="KW-0963">Cytoplasm</keyword>
<protein>
    <submittedName>
        <fullName evidence="3">Centrosomal protein 43</fullName>
    </submittedName>
</protein>
<dbReference type="SMR" id="A0A994J7S5"/>
<reference evidence="4" key="1">
    <citation type="journal article" date="2001" name="Nature">
        <title>Initial sequencing and analysis of the human genome.</title>
        <authorList>
            <consortium name="International Human Genome Sequencing Consortium"/>
            <person name="Lander E.S."/>
            <person name="Linton L.M."/>
            <person name="Birren B."/>
            <person name="Nusbaum C."/>
            <person name="Zody M.C."/>
            <person name="Baldwin J."/>
            <person name="Devon K."/>
            <person name="Dewar K."/>
            <person name="Doyle M."/>
            <person name="FitzHugh W."/>
            <person name="Funke R."/>
            <person name="Gage D."/>
            <person name="Harris K."/>
            <person name="Heaford A."/>
            <person name="Howland J."/>
            <person name="Kann L."/>
            <person name="Lehoczky J."/>
            <person name="LeVine R."/>
            <person name="McEwan P."/>
            <person name="McKernan K."/>
            <person name="Meldrim J."/>
            <person name="Mesirov J.P."/>
            <person name="Miranda C."/>
            <person name="Morris W."/>
            <person name="Naylor J."/>
            <person name="Raymond C."/>
            <person name="Rosetti M."/>
            <person name="Santos R."/>
            <person name="Sheridan A."/>
            <person name="Sougnez C."/>
            <person name="Stange-Thomann N."/>
            <person name="Stojanovic N."/>
            <person name="Subramanian A."/>
            <person name="Wyman D."/>
            <person name="Rogers J."/>
            <person name="Sulston J."/>
            <person name="Ainscough R."/>
            <person name="Beck S."/>
            <person name="Bentley D."/>
            <person name="Burton J."/>
            <person name="Clee C."/>
            <person name="Carter N."/>
            <person name="Coulson A."/>
            <person name="Deadman R."/>
            <person name="Deloukas P."/>
            <person name="Dunham A."/>
            <person name="Dunham I."/>
            <person name="Durbin R."/>
            <person name="French L."/>
            <person name="Grafham D."/>
            <person name="Gregory S."/>
            <person name="Hubbard T."/>
            <person name="Humphray S."/>
            <person name="Hunt A."/>
            <person name="Jones M."/>
            <person name="Lloyd C."/>
            <person name="McMurray A."/>
            <person name="Matthews L."/>
            <person name="Mercer S."/>
            <person name="Milne S."/>
            <person name="Mullikin J.C."/>
            <person name="Mungall A."/>
            <person name="Plumb R."/>
            <person name="Ross M."/>
            <person name="Shownkeen R."/>
            <person name="Sims S."/>
            <person name="Waterston R.H."/>
            <person name="Wilson R.K."/>
            <person name="Hillier L.W."/>
            <person name="McPherson J.D."/>
            <person name="Marra M.A."/>
            <person name="Mardis E.R."/>
            <person name="Fulton L.A."/>
            <person name="Chinwalla A.T."/>
            <person name="Pepin K.H."/>
            <person name="Gish W.R."/>
            <person name="Chissoe S.L."/>
            <person name="Wendl M.C."/>
            <person name="Delehaunty K.D."/>
            <person name="Miner T.L."/>
            <person name="Delehaunty A."/>
            <person name="Kramer J.B."/>
            <person name="Cook L.L."/>
            <person name="Fulton R.S."/>
            <person name="Johnson D.L."/>
            <person name="Minx P.J."/>
            <person name="Clifton S.W."/>
            <person name="Hawkins T."/>
            <person name="Branscomb E."/>
            <person name="Predki P."/>
            <person name="Richardson P."/>
            <person name="Wenning S."/>
            <person name="Slezak T."/>
            <person name="Doggett N."/>
            <person name="Cheng J.F."/>
            <person name="Olsen A."/>
            <person name="Lucas S."/>
            <person name="Elkin C."/>
            <person name="Uberbacher E."/>
            <person name="Frazier M."/>
            <person name="Gibbs R.A."/>
            <person name="Muzny D.M."/>
            <person name="Scherer S.E."/>
            <person name="Bouck J.B."/>
            <person name="Sodergren E.J."/>
            <person name="Worley K.C."/>
            <person name="Rives C.M."/>
            <person name="Gorrell J.H."/>
            <person name="Metzker M.L."/>
            <person name="Naylor S.L."/>
            <person name="Kucherlapati R.S."/>
            <person name="Nelson D.L."/>
            <person name="Weinstock G.M."/>
            <person name="Sakaki Y."/>
            <person name="Fujiyama A."/>
            <person name="Hattori M."/>
            <person name="Yada T."/>
            <person name="Toyoda A."/>
            <person name="Itoh T."/>
            <person name="Kawagoe C."/>
            <person name="Watanabe H."/>
            <person name="Totoki Y."/>
            <person name="Taylor T."/>
            <person name="Weissenbach J."/>
            <person name="Heilig R."/>
            <person name="Saurin W."/>
            <person name="Artiguenave F."/>
            <person name="Brottier P."/>
            <person name="Bruls T."/>
            <person name="Pelletier E."/>
            <person name="Robert C."/>
            <person name="Wincker P."/>
            <person name="Smith D.R."/>
            <person name="Doucette-Stamm L."/>
            <person name="Rubenfield M."/>
            <person name="Weinstock K."/>
            <person name="Lee H.M."/>
            <person name="Dubois J."/>
            <person name="Rosenthal A."/>
            <person name="Platzer M."/>
            <person name="Nyakatura G."/>
            <person name="Taudien S."/>
            <person name="Rump A."/>
            <person name="Yang H."/>
            <person name="Yu J."/>
            <person name="Wang J."/>
            <person name="Huang G."/>
            <person name="Gu J."/>
            <person name="Hood L."/>
            <person name="Rowen L."/>
            <person name="Madan A."/>
            <person name="Qin S."/>
            <person name="Davis R.W."/>
            <person name="Federspiel N.A."/>
            <person name="Abola A.P."/>
            <person name="Proctor M.J."/>
            <person name="Myers R.M."/>
            <person name="Schmutz J."/>
            <person name="Dickson M."/>
            <person name="Grimwood J."/>
            <person name="Cox D.R."/>
            <person name="Olson M.V."/>
            <person name="Kaul R."/>
            <person name="Raymond C."/>
            <person name="Shimizu N."/>
            <person name="Kawasaki K."/>
            <person name="Minoshima S."/>
            <person name="Evans G.A."/>
            <person name="Athanasiou M."/>
            <person name="Schultz R."/>
            <person name="Roe B.A."/>
            <person name="Chen F."/>
            <person name="Pan H."/>
            <person name="Ramser J."/>
            <person name="Lehrach H."/>
            <person name="Reinhardt R."/>
            <person name="McCombie W.R."/>
            <person name="de la Bastide M."/>
            <person name="Dedhia N."/>
            <person name="Blocker H."/>
            <person name="Hornischer K."/>
            <person name="Nordsiek G."/>
            <person name="Agarwala R."/>
            <person name="Aravind L."/>
            <person name="Bailey J.A."/>
            <person name="Bateman A."/>
            <person name="Batzoglou S."/>
            <person name="Birney E."/>
            <person name="Bork P."/>
            <person name="Brown D.G."/>
            <person name="Burge C.B."/>
            <person name="Cerutti L."/>
            <person name="Chen H.C."/>
            <person name="Church D."/>
            <person name="Clamp M."/>
            <person name="Copley R.R."/>
            <person name="Doerks T."/>
            <person name="Eddy S.R."/>
            <person name="Eichler E.E."/>
            <person name="Furey T.S."/>
            <person name="Galagan J."/>
            <person name="Gilbert J.G."/>
            <person name="Harmon C."/>
            <person name="Hayashizaki Y."/>
            <person name="Haussler D."/>
            <person name="Hermjakob H."/>
            <person name="Hokamp K."/>
            <person name="Jang W."/>
            <person name="Johnson L.S."/>
            <person name="Jones T.A."/>
            <person name="Kasif S."/>
            <person name="Kaspryzk A."/>
            <person name="Kennedy S."/>
            <person name="Kent W.J."/>
            <person name="Kitts P."/>
            <person name="Koonin E.V."/>
            <person name="Korf I."/>
            <person name="Kulp D."/>
            <person name="Lancet D."/>
            <person name="Lowe T.M."/>
            <person name="McLysaght A."/>
            <person name="Mikkelsen T."/>
            <person name="Moran J.V."/>
            <person name="Mulder N."/>
            <person name="Pollara V.J."/>
            <person name="Ponting C.P."/>
            <person name="Schuler G."/>
            <person name="Schultz J."/>
            <person name="Slater G."/>
            <person name="Smit A.F."/>
            <person name="Stupka E."/>
            <person name="Szustakowski J."/>
            <person name="Thierry-Mieg D."/>
            <person name="Thierry-Mieg J."/>
            <person name="Wagner L."/>
            <person name="Wallis J."/>
            <person name="Wheeler R."/>
            <person name="Williams A."/>
            <person name="Wolf Y.I."/>
            <person name="Wolfe K.H."/>
            <person name="Yang S.P."/>
            <person name="Yeh R.F."/>
            <person name="Collins F."/>
            <person name="Guyer M.S."/>
            <person name="Peterson J."/>
            <person name="Felsenfeld A."/>
            <person name="Wetterstrand K.A."/>
            <person name="Patrinos A."/>
            <person name="Morgan M.J."/>
            <person name="de Jong P."/>
            <person name="Catanese J.J."/>
            <person name="Osoegawa K."/>
            <person name="Shizuya H."/>
            <person name="Choi S."/>
            <person name="Chen Y.J."/>
        </authorList>
    </citation>
    <scope>NUCLEOTIDE SEQUENCE [LARGE SCALE GENOMIC DNA]</scope>
</reference>
<evidence type="ECO:0000256" key="1">
    <source>
        <dbReference type="ARBA" id="ARBA00022490"/>
    </source>
</evidence>
<dbReference type="Ensembl" id="ENST00000705177.1">
    <property type="protein sequence ID" value="ENSP00000516079.1"/>
    <property type="gene ID" value="ENSG00000213066.14"/>
</dbReference>
<reference evidence="4" key="3">
    <citation type="journal article" date="2004" name="Nature">
        <title>Finishing the euchromatic sequence of the human genome.</title>
        <authorList>
            <consortium name="International Human Genome Sequencing Consortium"/>
        </authorList>
    </citation>
    <scope>NUCLEOTIDE SEQUENCE [LARGE SCALE GENOMIC DNA]</scope>
</reference>
<dbReference type="PANTHER" id="PTHR15431:SF9">
    <property type="entry name" value="CENTROSOMAL PROTEIN 43"/>
    <property type="match status" value="1"/>
</dbReference>
<dbReference type="Ensembl" id="ENST00000704901.1">
    <property type="protein sequence ID" value="ENSP00000516060.1"/>
    <property type="gene ID" value="ENSG00000213066.14"/>
</dbReference>
<evidence type="ECO:0000313" key="4">
    <source>
        <dbReference type="Ensembl" id="ENSP00000516103.1"/>
    </source>
</evidence>
<dbReference type="GeneCards" id="ENSG00000272980"/>
<evidence type="ECO:0000256" key="2">
    <source>
        <dbReference type="ARBA" id="ARBA00023212"/>
    </source>
</evidence>
<dbReference type="Ensembl" id="ENST00000705251.1">
    <property type="protein sequence ID" value="ENSP00000516103.1"/>
    <property type="gene ID" value="ENSG00000272980.5"/>
</dbReference>
<dbReference type="Proteomes" id="UP000005640">
    <property type="component" value="Chromosome 6"/>
</dbReference>
<keyword evidence="2" id="KW-0206">Cytoskeleton</keyword>
<reference evidence="4 5" key="2">
    <citation type="journal article" date="2003" name="Nature">
        <title>The DNA sequence and analysis of human chromosome 6.</title>
        <authorList>
            <person name="Mungall A.J."/>
            <person name="Palmer S.A."/>
            <person name="Sims S.K."/>
            <person name="Edwards C.A."/>
            <person name="Ashurst J.L."/>
            <person name="Wilming L."/>
            <person name="Jones M.C."/>
            <person name="Horton R."/>
            <person name="Hunt S.E."/>
            <person name="Scott C.E."/>
            <person name="Gilbert J.G."/>
            <person name="Clamp M.E."/>
            <person name="Bethel G."/>
            <person name="Milne S."/>
            <person name="Ainscough R."/>
            <person name="Almeida J.P."/>
            <person name="Ambrose K.D."/>
            <person name="Andrews T.D."/>
            <person name="Ashwell R.I."/>
            <person name="Babbage A.K."/>
            <person name="Bagguley C.L."/>
            <person name="Bailey J."/>
            <person name="Banerjee R."/>
            <person name="Barker D.J."/>
            <person name="Barlow K.F."/>
            <person name="Bates K."/>
            <person name="Beare D.M."/>
            <person name="Beasley H."/>
            <person name="Beasley O."/>
            <person name="Bird C.P."/>
            <person name="Blakey S."/>
            <person name="Bray-Allen S."/>
            <person name="Brook J."/>
            <person name="Brown A.J."/>
            <person name="Brown J.Y."/>
            <person name="Burford D.C."/>
            <person name="Burrill W."/>
            <person name="Burton J."/>
            <person name="Carder C."/>
            <person name="Carter N.P."/>
            <person name="Chapman J.C."/>
            <person name="Clark S.Y."/>
            <person name="Clark G."/>
            <person name="Clee C.M."/>
            <person name="Clegg S."/>
            <person name="Cobley V."/>
            <person name="Collier R.E."/>
            <person name="Collins J.E."/>
            <person name="Colman L.K."/>
            <person name="Corby N.R."/>
            <person name="Coville G.J."/>
            <person name="Culley K.M."/>
            <person name="Dhami P."/>
            <person name="Davies J."/>
            <person name="Dunn M."/>
            <person name="Earthrowl M.E."/>
            <person name="Ellington A.E."/>
            <person name="Evans K.A."/>
            <person name="Faulkner L."/>
            <person name="Francis M.D."/>
            <person name="Frankish A."/>
            <person name="Frankland J."/>
            <person name="French L."/>
            <person name="Garner P."/>
            <person name="Garnett J."/>
            <person name="Ghori M.J."/>
            <person name="Gilby L.M."/>
            <person name="Gillson C.J."/>
            <person name="Glithero R.J."/>
            <person name="Grafham D.V."/>
            <person name="Grant M."/>
            <person name="Gribble S."/>
            <person name="Griffiths C."/>
            <person name="Griffiths M."/>
            <person name="Hall R."/>
            <person name="Halls K.S."/>
            <person name="Hammond S."/>
            <person name="Harley J.L."/>
            <person name="Hart E.A."/>
            <person name="Heath P.D."/>
            <person name="Heathcott R."/>
            <person name="Holmes S.J."/>
            <person name="Howden P.J."/>
            <person name="Howe K.L."/>
            <person name="Howell G.R."/>
            <person name="Huckle E."/>
            <person name="Humphray S.J."/>
            <person name="Humphries M.D."/>
            <person name="Hunt A.R."/>
            <person name="Johnson C.M."/>
            <person name="Joy A.A."/>
            <person name="Kay M."/>
            <person name="Keenan S.J."/>
            <person name="Kimberley A.M."/>
            <person name="King A."/>
            <person name="Laird G.K."/>
            <person name="Langford C."/>
            <person name="Lawlor S."/>
            <person name="Leongamornlert D.A."/>
            <person name="Leversha M."/>
            <person name="Lloyd C.R."/>
            <person name="Lloyd D.M."/>
            <person name="Loveland J.E."/>
            <person name="Lovell J."/>
            <person name="Martin S."/>
            <person name="Mashreghi-Mohammadi M."/>
            <person name="Maslen G.L."/>
            <person name="Matthews L."/>
            <person name="McCann O.T."/>
            <person name="McLaren S.J."/>
            <person name="McLay K."/>
            <person name="McMurray A."/>
            <person name="Moore M.J."/>
            <person name="Mullikin J.C."/>
            <person name="Niblett D."/>
            <person name="Nickerson T."/>
            <person name="Novik K.L."/>
            <person name="Oliver K."/>
            <person name="Overton-Larty E.K."/>
            <person name="Parker A."/>
            <person name="Patel R."/>
            <person name="Pearce A.V."/>
            <person name="Peck A.I."/>
            <person name="Phillimore B."/>
            <person name="Phillips S."/>
            <person name="Plumb R.W."/>
            <person name="Porter K.M."/>
            <person name="Ramsey Y."/>
            <person name="Ranby S.A."/>
            <person name="Rice C.M."/>
            <person name="Ross M.T."/>
            <person name="Searle S.M."/>
            <person name="Sehra H.K."/>
            <person name="Sheridan E."/>
            <person name="Skuce C.D."/>
            <person name="Smith S."/>
            <person name="Smith M."/>
            <person name="Spraggon L."/>
            <person name="Squares S.L."/>
            <person name="Steward C.A."/>
            <person name="Sycamore N."/>
            <person name="Tamlyn-Hall G."/>
            <person name="Tester J."/>
            <person name="Theaker A.J."/>
            <person name="Thomas D.W."/>
            <person name="Thorpe A."/>
            <person name="Tracey A."/>
            <person name="Tromans A."/>
            <person name="Tubby B."/>
            <person name="Wall M."/>
            <person name="Wallis J.M."/>
            <person name="West A.P."/>
            <person name="White S.S."/>
            <person name="Whitehead S.L."/>
            <person name="Whittaker H."/>
            <person name="Wild A."/>
            <person name="Willey D.J."/>
            <person name="Wilmer T.E."/>
            <person name="Wood J.M."/>
            <person name="Wray P.W."/>
            <person name="Wyatt J.C."/>
            <person name="Young L."/>
            <person name="Younger R.M."/>
            <person name="Bentley D.R."/>
            <person name="Coulson A."/>
            <person name="Durbin R."/>
            <person name="Hubbard T."/>
            <person name="Sulston J.E."/>
            <person name="Dunham I."/>
            <person name="Rogers J."/>
            <person name="Beck S."/>
        </authorList>
    </citation>
    <scope>NUCLEOTIDE SEQUENCE [LARGE SCALE GENOMIC DNA]</scope>
</reference>
<evidence type="ECO:0000313" key="5">
    <source>
        <dbReference type="Proteomes" id="UP000005640"/>
    </source>
</evidence>
<reference evidence="4" key="4">
    <citation type="submission" date="2025-05" db="UniProtKB">
        <authorList>
            <consortium name="Ensembl"/>
        </authorList>
    </citation>
    <scope>IDENTIFICATION</scope>
</reference>
<gene>
    <name evidence="3" type="primary">CEP43</name>
</gene>
<dbReference type="GeneTree" id="ENSGT00390000007441"/>
<proteinExistence type="evidence at protein level"/>
<dbReference type="OrthoDB" id="2160638at2759"/>
<dbReference type="OpenTargets" id="ENSG00000272980"/>
<dbReference type="EMBL" id="Z94721">
    <property type="status" value="NOT_ANNOTATED_CDS"/>
    <property type="molecule type" value="Genomic_DNA"/>
</dbReference>
<dbReference type="PANTHER" id="PTHR15431">
    <property type="entry name" value="FGFR1 ONCOGENE PARTNER/LISH DOMAIN-CONTAINING PROTEIN"/>
    <property type="match status" value="1"/>
</dbReference>
<evidence type="ECO:0000313" key="3">
    <source>
        <dbReference type="Ensembl" id="ENSP00000516060.1"/>
    </source>
</evidence>
<dbReference type="AlphaFoldDB" id="A0A994J7S5"/>
<organism evidence="4 5">
    <name type="scientific">Homo sapiens</name>
    <name type="common">Human</name>
    <dbReference type="NCBI Taxonomy" id="9606"/>
    <lineage>
        <taxon>Eukaryota</taxon>
        <taxon>Metazoa</taxon>
        <taxon>Chordata</taxon>
        <taxon>Craniata</taxon>
        <taxon>Vertebrata</taxon>
        <taxon>Euteleostomi</taxon>
        <taxon>Mammalia</taxon>
        <taxon>Eutheria</taxon>
        <taxon>Euarchontoglires</taxon>
        <taxon>Primates</taxon>
        <taxon>Haplorrhini</taxon>
        <taxon>Catarrhini</taxon>
        <taxon>Hominidae</taxon>
        <taxon>Homo</taxon>
    </lineage>
</organism>
<name>A0A994J7S5_HUMAN</name>
<keyword evidence="5" id="KW-1185">Reference proteome</keyword>
<evidence type="ECO:0007829" key="6">
    <source>
        <dbReference type="PeptideAtlas" id="A0A994J7S5"/>
    </source>
</evidence>